<organism evidence="1 2">
    <name type="scientific">Zarea fungicola</name>
    <dbReference type="NCBI Taxonomy" id="93591"/>
    <lineage>
        <taxon>Eukaryota</taxon>
        <taxon>Fungi</taxon>
        <taxon>Dikarya</taxon>
        <taxon>Ascomycota</taxon>
        <taxon>Pezizomycotina</taxon>
        <taxon>Sordariomycetes</taxon>
        <taxon>Hypocreomycetidae</taxon>
        <taxon>Hypocreales</taxon>
        <taxon>Cordycipitaceae</taxon>
        <taxon>Zarea</taxon>
    </lineage>
</organism>
<gene>
    <name evidence="1" type="ORF">NQ176_g6534</name>
</gene>
<name>A0ACC1N3A8_9HYPO</name>
<comment type="caution">
    <text evidence="1">The sequence shown here is derived from an EMBL/GenBank/DDBJ whole genome shotgun (WGS) entry which is preliminary data.</text>
</comment>
<keyword evidence="2" id="KW-1185">Reference proteome</keyword>
<sequence length="409" mass="41731">MPSFTKLVSLALGAVATTAGSHEDRQLHSLPNQESSSSTTTSSSASTSTPSPMSASTTLATQTGSTRWELTTVFTQPTDCVGGITQYAGDLSTLGYWLNIPYPAPGITITSCFPPALVASVTAAVDLPPDFRLHAPGLVSNTDRPGLGAWCTSWAVPGTHAALTRYFTTGGSSLIDTTLGTAENWLVQATAFDGMIATSVPTSTSTSSTTSSSSSPSETSTSSTPTVTKPPTSSSSATPTSTWSGATAVSQLPSCGQTCFGNMLAQYQALGCSTNDPACLCRNVNFGYGIRDCANGACGVDVGSTVIAFETGYYCPSAVAARTTTPTASPTPTAVSQLPTCGQTCFKNMEGQYSQLGCSSPQASCLCKNPNFGFGIRDCSNGACGPLVGSTVIAFASSWYCATATPVPS</sequence>
<dbReference type="Proteomes" id="UP001143910">
    <property type="component" value="Unassembled WGS sequence"/>
</dbReference>
<evidence type="ECO:0000313" key="1">
    <source>
        <dbReference type="EMBL" id="KAJ2973570.1"/>
    </source>
</evidence>
<evidence type="ECO:0000313" key="2">
    <source>
        <dbReference type="Proteomes" id="UP001143910"/>
    </source>
</evidence>
<proteinExistence type="predicted"/>
<reference evidence="1" key="1">
    <citation type="submission" date="2022-08" db="EMBL/GenBank/DDBJ databases">
        <title>Genome Sequence of Lecanicillium fungicola.</title>
        <authorList>
            <person name="Buettner E."/>
        </authorList>
    </citation>
    <scope>NUCLEOTIDE SEQUENCE</scope>
    <source>
        <strain evidence="1">Babe33</strain>
    </source>
</reference>
<protein>
    <submittedName>
        <fullName evidence="1">Uncharacterized protein</fullName>
    </submittedName>
</protein>
<accession>A0ACC1N3A8</accession>
<dbReference type="EMBL" id="JANJQO010000954">
    <property type="protein sequence ID" value="KAJ2973570.1"/>
    <property type="molecule type" value="Genomic_DNA"/>
</dbReference>